<dbReference type="AlphaFoldDB" id="A0AAD8PDQ2"/>
<evidence type="ECO:0000313" key="2">
    <source>
        <dbReference type="EMBL" id="KAK1442562.1"/>
    </source>
</evidence>
<organism evidence="2 3">
    <name type="scientific">Babesia gibsoni</name>
    <dbReference type="NCBI Taxonomy" id="33632"/>
    <lineage>
        <taxon>Eukaryota</taxon>
        <taxon>Sar</taxon>
        <taxon>Alveolata</taxon>
        <taxon>Apicomplexa</taxon>
        <taxon>Aconoidasida</taxon>
        <taxon>Piroplasmida</taxon>
        <taxon>Babesiidae</taxon>
        <taxon>Babesia</taxon>
    </lineage>
</organism>
<proteinExistence type="predicted"/>
<keyword evidence="1" id="KW-1133">Transmembrane helix</keyword>
<sequence>MSTVDQQRGSVPLGQPLVLGVVDIGKMMSFKILNIVALATIVVAVSLVSSPFEGLLMVKGIERININLNDNRSSFLINIQYKNLDDNWLALYFTTSYRYYSIGDVTVGDITARLPSHCNTRFVSAYYTTKPQGTPRYLHVYDYYPGAITVSKYMKPEGGDAYLNYDSSIYMIPVPTGNQPIIKSTIREILFKDVEYVYKAKFVGRDGKIHYEVRFCPTAIIEDIEVGESSLLPPMSRAAYTIRALEVPQYKLIKIAVFSNSADDPKIHKEFYMKTDEMDKEYSKEEGFEKLMKEKDIAGTTSSQLFTLSRISIPSRTAVPYNYRDENKMLHMFSAAVGSWEYMIVNADMNNVIGSVNKDGVNVLPPNTAAVERVLLSWRKTSEKTYSELYICTKTDQGYEYIQLK</sequence>
<keyword evidence="1" id="KW-0472">Membrane</keyword>
<keyword evidence="1" id="KW-0812">Transmembrane</keyword>
<reference evidence="2" key="1">
    <citation type="submission" date="2023-08" db="EMBL/GenBank/DDBJ databases">
        <title>Draft sequence of the Babesia gibsoni genome.</title>
        <authorList>
            <person name="Yamagishi J.Y."/>
            <person name="Xuan X.X."/>
        </authorList>
    </citation>
    <scope>NUCLEOTIDE SEQUENCE</scope>
    <source>
        <strain evidence="2">Azabu</strain>
    </source>
</reference>
<comment type="caution">
    <text evidence="2">The sequence shown here is derived from an EMBL/GenBank/DDBJ whole genome shotgun (WGS) entry which is preliminary data.</text>
</comment>
<dbReference type="Proteomes" id="UP001230268">
    <property type="component" value="Unassembled WGS sequence"/>
</dbReference>
<gene>
    <name evidence="2" type="ORF">BgAZ_300800</name>
</gene>
<evidence type="ECO:0000256" key="1">
    <source>
        <dbReference type="SAM" id="Phobius"/>
    </source>
</evidence>
<evidence type="ECO:0000313" key="3">
    <source>
        <dbReference type="Proteomes" id="UP001230268"/>
    </source>
</evidence>
<name>A0AAD8PDQ2_BABGI</name>
<accession>A0AAD8PDQ2</accession>
<feature type="transmembrane region" description="Helical" evidence="1">
    <location>
        <begin position="32"/>
        <end position="52"/>
    </location>
</feature>
<keyword evidence="3" id="KW-1185">Reference proteome</keyword>
<dbReference type="EMBL" id="JAVEPI010000003">
    <property type="protein sequence ID" value="KAK1442562.1"/>
    <property type="molecule type" value="Genomic_DNA"/>
</dbReference>
<protein>
    <submittedName>
        <fullName evidence="2">Uncharacterized protein</fullName>
    </submittedName>
</protein>